<dbReference type="SUPFAM" id="SSF55120">
    <property type="entry name" value="Pseudouridine synthase"/>
    <property type="match status" value="1"/>
</dbReference>
<dbReference type="VEuPathDB" id="MicrosporidiaDB:NEQG_01840"/>
<evidence type="ECO:0000256" key="4">
    <source>
        <dbReference type="RuleBase" id="RU003792"/>
    </source>
</evidence>
<dbReference type="EC" id="5.4.99.12" evidence="4"/>
<dbReference type="NCBIfam" id="TIGR00071">
    <property type="entry name" value="hisT_truA"/>
    <property type="match status" value="1"/>
</dbReference>
<gene>
    <name evidence="6" type="ORF">NEQG_01840</name>
</gene>
<dbReference type="EMBL" id="GL870880">
    <property type="protein sequence ID" value="EIJ87768.1"/>
    <property type="molecule type" value="Genomic_DNA"/>
</dbReference>
<keyword evidence="7" id="KW-1185">Reference proteome</keyword>
<dbReference type="PANTHER" id="PTHR11142">
    <property type="entry name" value="PSEUDOURIDYLATE SYNTHASE"/>
    <property type="match status" value="1"/>
</dbReference>
<keyword evidence="3 4" id="KW-0413">Isomerase</keyword>
<dbReference type="OrthoDB" id="25767at2759"/>
<reference evidence="6" key="1">
    <citation type="submission" date="2011-01" db="EMBL/GenBank/DDBJ databases">
        <title>The Genome Sequence of Nematocida parisii strain ERTm3.</title>
        <authorList>
            <consortium name="The Broad Institute Genome Sequencing Platform"/>
            <consortium name="The Broad Institute Genome Sequencing Center for Infectious Disease"/>
            <person name="Cuomo C."/>
            <person name="Troemel E."/>
            <person name="Young S.K."/>
            <person name="Zeng Q."/>
            <person name="Gargeya S."/>
            <person name="Fitzgerald M."/>
            <person name="Haas B."/>
            <person name="Abouelleil A."/>
            <person name="Alvarado L."/>
            <person name="Arachchi H.M."/>
            <person name="Berlin A."/>
            <person name="Chapman S.B."/>
            <person name="Gearin G."/>
            <person name="Goldberg J."/>
            <person name="Griggs A."/>
            <person name="Gujja S."/>
            <person name="Hansen M."/>
            <person name="Heiman D."/>
            <person name="Howarth C."/>
            <person name="Larimer J."/>
            <person name="Lui A."/>
            <person name="MacDonald P.J.P."/>
            <person name="McCowen C."/>
            <person name="Montmayeur A."/>
            <person name="Murphy C."/>
            <person name="Neiman D."/>
            <person name="Pearson M."/>
            <person name="Priest M."/>
            <person name="Roberts A."/>
            <person name="Saif S."/>
            <person name="Shea T."/>
            <person name="Sisk P."/>
            <person name="Stolte C."/>
            <person name="Sykes S."/>
            <person name="Wortman J."/>
            <person name="Nusbaum C."/>
            <person name="Birren B."/>
        </authorList>
    </citation>
    <scope>NUCLEOTIDE SEQUENCE</scope>
    <source>
        <strain evidence="6">ERTm3</strain>
    </source>
</reference>
<name>I3EEX1_NEMP3</name>
<keyword evidence="2 4" id="KW-0819">tRNA processing</keyword>
<comment type="similarity">
    <text evidence="1 4">Belongs to the tRNA pseudouridine synthase TruA family.</text>
</comment>
<comment type="catalytic activity">
    <reaction evidence="4">
        <text>uridine(38/39/40) in tRNA = pseudouridine(38/39/40) in tRNA</text>
        <dbReference type="Rhea" id="RHEA:22376"/>
        <dbReference type="Rhea" id="RHEA-COMP:10085"/>
        <dbReference type="Rhea" id="RHEA-COMP:10087"/>
        <dbReference type="ChEBI" id="CHEBI:65314"/>
        <dbReference type="ChEBI" id="CHEBI:65315"/>
        <dbReference type="EC" id="5.4.99.12"/>
    </reaction>
</comment>
<evidence type="ECO:0000259" key="5">
    <source>
        <dbReference type="Pfam" id="PF01416"/>
    </source>
</evidence>
<evidence type="ECO:0000313" key="6">
    <source>
        <dbReference type="EMBL" id="EIJ87768.1"/>
    </source>
</evidence>
<dbReference type="InterPro" id="IPR020103">
    <property type="entry name" value="PsdUridine_synth_cat_dom_sf"/>
</dbReference>
<dbReference type="OMA" id="YYMEIAS"/>
<accession>I3EEX1</accession>
<evidence type="ECO:0000256" key="1">
    <source>
        <dbReference type="ARBA" id="ARBA00009375"/>
    </source>
</evidence>
<organism evidence="6 7">
    <name type="scientific">Nematocida parisii (strain ERTm3)</name>
    <name type="common">Nematode killer fungus</name>
    <dbReference type="NCBI Taxonomy" id="935791"/>
    <lineage>
        <taxon>Eukaryota</taxon>
        <taxon>Fungi</taxon>
        <taxon>Fungi incertae sedis</taxon>
        <taxon>Microsporidia</taxon>
        <taxon>Nematocida</taxon>
    </lineage>
</organism>
<dbReference type="InterPro" id="IPR020097">
    <property type="entry name" value="PsdUridine_synth_TruA_a/b_dom"/>
</dbReference>
<dbReference type="GO" id="GO:1990481">
    <property type="term" value="P:mRNA pseudouridine synthesis"/>
    <property type="evidence" value="ECO:0007669"/>
    <property type="project" value="TreeGrafter"/>
</dbReference>
<dbReference type="InParanoid" id="I3EEX1"/>
<dbReference type="AlphaFoldDB" id="I3EEX1"/>
<evidence type="ECO:0000313" key="7">
    <source>
        <dbReference type="Proteomes" id="UP000002872"/>
    </source>
</evidence>
<dbReference type="InterPro" id="IPR020095">
    <property type="entry name" value="PsdUridine_synth_TruA_C"/>
</dbReference>
<dbReference type="Proteomes" id="UP000002872">
    <property type="component" value="Unassembled WGS sequence"/>
</dbReference>
<dbReference type="GO" id="GO:0005634">
    <property type="term" value="C:nucleus"/>
    <property type="evidence" value="ECO:0007669"/>
    <property type="project" value="TreeGrafter"/>
</dbReference>
<dbReference type="GO" id="GO:0003723">
    <property type="term" value="F:RNA binding"/>
    <property type="evidence" value="ECO:0007669"/>
    <property type="project" value="InterPro"/>
</dbReference>
<dbReference type="InterPro" id="IPR001406">
    <property type="entry name" value="PsdUridine_synth_TruA"/>
</dbReference>
<dbReference type="STRING" id="935791.I3EEX1"/>
<evidence type="ECO:0000256" key="3">
    <source>
        <dbReference type="ARBA" id="ARBA00023235"/>
    </source>
</evidence>
<proteinExistence type="inferred from homology"/>
<feature type="domain" description="Pseudouridine synthase I TruA alpha/beta" evidence="5">
    <location>
        <begin position="159"/>
        <end position="285"/>
    </location>
</feature>
<dbReference type="Pfam" id="PF01416">
    <property type="entry name" value="PseudoU_synth_1"/>
    <property type="match status" value="1"/>
</dbReference>
<dbReference type="PANTHER" id="PTHR11142:SF5">
    <property type="entry name" value="TRNA PSEUDOURIDINE(38_39) SYNTHASE"/>
    <property type="match status" value="1"/>
</dbReference>
<protein>
    <recommendedName>
        <fullName evidence="4">tRNA pseudouridine synthase</fullName>
        <ecNumber evidence="4">5.4.99.12</ecNumber>
    </recommendedName>
</protein>
<evidence type="ECO:0000256" key="2">
    <source>
        <dbReference type="ARBA" id="ARBA00022694"/>
    </source>
</evidence>
<dbReference type="FunCoup" id="I3EEX1">
    <property type="interactions" value="166"/>
</dbReference>
<sequence length="326" mass="37548">MSLISRNVLLKLSYNGQQYHGFAYQPGLPTVEHHLFLSLIKNKFVEINNGLPIQPSTFVWPKEILASIALMKYYKCGRTDAGVSAAAQFISIHLPSNTEKDYPYDIMINQHLPNDIRVLGWMFVDKEFSARFTCISREYEYYFSKRPASILNIETMKDASKKLLGTHWFGRLCKQEKESSKQKRLEKKQKLSPDEVTAEESVRTVDLISFEKVCTDEITGVEVYLMRIRARSFLHNQVRKIFSLLFMVGSGSAIEIENILNKNEVQKHDIKLAEPAPLVLSRCVFSNTDLSHLKSSQAKNHPHIKICEDVLVRSKVNERITKEFFL</sequence>
<dbReference type="Gene3D" id="3.30.70.580">
    <property type="entry name" value="Pseudouridine synthase I, catalytic domain, N-terminal subdomain"/>
    <property type="match status" value="1"/>
</dbReference>
<dbReference type="Gene3D" id="3.30.70.660">
    <property type="entry name" value="Pseudouridine synthase I, catalytic domain, C-terminal subdomain"/>
    <property type="match status" value="1"/>
</dbReference>
<dbReference type="InterPro" id="IPR020094">
    <property type="entry name" value="TruA/RsuA/RluB/E/F_N"/>
</dbReference>
<dbReference type="GO" id="GO:0031119">
    <property type="term" value="P:tRNA pseudouridine synthesis"/>
    <property type="evidence" value="ECO:0007669"/>
    <property type="project" value="TreeGrafter"/>
</dbReference>
<dbReference type="GO" id="GO:0160147">
    <property type="term" value="F:tRNA pseudouridine(38-40) synthase activity"/>
    <property type="evidence" value="ECO:0007669"/>
    <property type="project" value="UniProtKB-EC"/>
</dbReference>
<dbReference type="GO" id="GO:0005737">
    <property type="term" value="C:cytoplasm"/>
    <property type="evidence" value="ECO:0007669"/>
    <property type="project" value="TreeGrafter"/>
</dbReference>
<dbReference type="HOGENOM" id="CLU_014673_4_0_1"/>